<keyword evidence="4" id="KW-0964">Secreted</keyword>
<evidence type="ECO:0000256" key="2">
    <source>
        <dbReference type="ARBA" id="ARBA00005617"/>
    </source>
</evidence>
<dbReference type="Gene3D" id="1.10.720.30">
    <property type="entry name" value="SAP domain"/>
    <property type="match status" value="1"/>
</dbReference>
<protein>
    <recommendedName>
        <fullName evidence="3">Mesencephalic astrocyte-derived neurotrophic factor homolog</fullName>
    </recommendedName>
    <alternativeName>
        <fullName evidence="7">MANF/CDNF-like protein</fullName>
    </alternativeName>
</protein>
<evidence type="ECO:0000256" key="8">
    <source>
        <dbReference type="SAM" id="SignalP"/>
    </source>
</evidence>
<dbReference type="AlphaFoldDB" id="A0A6G1S5R8"/>
<comment type="similarity">
    <text evidence="2">Belongs to the ARMET family.</text>
</comment>
<evidence type="ECO:0000256" key="1">
    <source>
        <dbReference type="ARBA" id="ARBA00004613"/>
    </source>
</evidence>
<dbReference type="PANTHER" id="PTHR12990">
    <property type="entry name" value="ARMET-LIKE PROTEIN"/>
    <property type="match status" value="1"/>
</dbReference>
<evidence type="ECO:0000256" key="4">
    <source>
        <dbReference type="ARBA" id="ARBA00022525"/>
    </source>
</evidence>
<reference evidence="11" key="1">
    <citation type="submission" date="2018-10" db="EMBL/GenBank/DDBJ databases">
        <title>Transcriptome assembly of Aceria tosichella (Wheat curl mite) Type 2.</title>
        <authorList>
            <person name="Scully E.D."/>
            <person name="Geib S.M."/>
            <person name="Palmer N.A."/>
            <person name="Gupta A.K."/>
            <person name="Sarath G."/>
            <person name="Tatineni S."/>
        </authorList>
    </citation>
    <scope>NUCLEOTIDE SEQUENCE</scope>
    <source>
        <strain evidence="11">LincolnNE</strain>
    </source>
</reference>
<dbReference type="GO" id="GO:0071542">
    <property type="term" value="P:dopaminergic neuron differentiation"/>
    <property type="evidence" value="ECO:0007669"/>
    <property type="project" value="TreeGrafter"/>
</dbReference>
<organism evidence="11">
    <name type="scientific">Aceria tosichella</name>
    <name type="common">wheat curl mite</name>
    <dbReference type="NCBI Taxonomy" id="561515"/>
    <lineage>
        <taxon>Eukaryota</taxon>
        <taxon>Metazoa</taxon>
        <taxon>Ecdysozoa</taxon>
        <taxon>Arthropoda</taxon>
        <taxon>Chelicerata</taxon>
        <taxon>Arachnida</taxon>
        <taxon>Acari</taxon>
        <taxon>Acariformes</taxon>
        <taxon>Trombidiformes</taxon>
        <taxon>Prostigmata</taxon>
        <taxon>Eupodina</taxon>
        <taxon>Eriophyoidea</taxon>
        <taxon>Eriophyidae</taxon>
        <taxon>Eriophyinae</taxon>
        <taxon>Aceriini</taxon>
        <taxon>Aceria</taxon>
    </lineage>
</organism>
<sequence length="175" mass="19716">MTNSSRFLVVGIILSAIMTTFSKTLQDSECPVCFSIVQKLREDLKKDSLPPTKENYSTAFLHLCDTAANDSAESKFCYYMGGQDVSATRTYKEMAERLGAGLPNDKVCELLRSRDSQICEIKEKKPIDLNTVDLKKLKVADLKRILKERGESCDGCFEKAEFIKKVEAIKAREEL</sequence>
<gene>
    <name evidence="11" type="primary">Manf</name>
    <name evidence="11" type="ORF">g.20615</name>
</gene>
<feature type="chain" id="PRO_5026188543" description="Mesencephalic astrocyte-derived neurotrophic factor homolog" evidence="8">
    <location>
        <begin position="23"/>
        <end position="175"/>
    </location>
</feature>
<proteinExistence type="inferred from homology"/>
<evidence type="ECO:0000313" key="11">
    <source>
        <dbReference type="EMBL" id="MDE45293.1"/>
    </source>
</evidence>
<dbReference type="Pfam" id="PF20145">
    <property type="entry name" value="ARMET_N"/>
    <property type="match status" value="1"/>
</dbReference>
<dbReference type="GO" id="GO:0031175">
    <property type="term" value="P:neuron projection development"/>
    <property type="evidence" value="ECO:0007669"/>
    <property type="project" value="TreeGrafter"/>
</dbReference>
<keyword evidence="5 8" id="KW-0732">Signal</keyword>
<feature type="signal peptide" evidence="8">
    <location>
        <begin position="1"/>
        <end position="22"/>
    </location>
</feature>
<dbReference type="InterPro" id="IPR019345">
    <property type="entry name" value="ARMET_C"/>
</dbReference>
<evidence type="ECO:0000256" key="3">
    <source>
        <dbReference type="ARBA" id="ARBA00014267"/>
    </source>
</evidence>
<accession>A0A6G1S5R8</accession>
<dbReference type="GO" id="GO:0005615">
    <property type="term" value="C:extracellular space"/>
    <property type="evidence" value="ECO:0007669"/>
    <property type="project" value="TreeGrafter"/>
</dbReference>
<dbReference type="PANTHER" id="PTHR12990:SF5">
    <property type="entry name" value="MESENCEPHALIC ASTROCYTE-DERIVED NEUROTROPHIC FACTOR HOMOLOG"/>
    <property type="match status" value="1"/>
</dbReference>
<dbReference type="GO" id="GO:0005783">
    <property type="term" value="C:endoplasmic reticulum"/>
    <property type="evidence" value="ECO:0007669"/>
    <property type="project" value="TreeGrafter"/>
</dbReference>
<evidence type="ECO:0000259" key="10">
    <source>
        <dbReference type="Pfam" id="PF20145"/>
    </source>
</evidence>
<dbReference type="SUPFAM" id="SSF68906">
    <property type="entry name" value="SAP domain"/>
    <property type="match status" value="1"/>
</dbReference>
<dbReference type="InterPro" id="IPR036361">
    <property type="entry name" value="SAP_dom_sf"/>
</dbReference>
<feature type="domain" description="ARMET C-terminal" evidence="9">
    <location>
        <begin position="131"/>
        <end position="170"/>
    </location>
</feature>
<keyword evidence="6" id="KW-1015">Disulfide bond</keyword>
<dbReference type="InterPro" id="IPR045333">
    <property type="entry name" value="ARMET-like"/>
</dbReference>
<dbReference type="Gene3D" id="1.10.225.10">
    <property type="entry name" value="Saposin-like"/>
    <property type="match status" value="1"/>
</dbReference>
<feature type="domain" description="ARMET N-terminal" evidence="10">
    <location>
        <begin position="29"/>
        <end position="126"/>
    </location>
</feature>
<dbReference type="EMBL" id="GGYP01000522">
    <property type="protein sequence ID" value="MDE45293.1"/>
    <property type="molecule type" value="Transcribed_RNA"/>
</dbReference>
<evidence type="ECO:0000256" key="5">
    <source>
        <dbReference type="ARBA" id="ARBA00022729"/>
    </source>
</evidence>
<dbReference type="InterPro" id="IPR045332">
    <property type="entry name" value="ARMET_N"/>
</dbReference>
<evidence type="ECO:0000256" key="7">
    <source>
        <dbReference type="ARBA" id="ARBA00032923"/>
    </source>
</evidence>
<dbReference type="Pfam" id="PF10208">
    <property type="entry name" value="ARMET_C"/>
    <property type="match status" value="1"/>
</dbReference>
<evidence type="ECO:0000259" key="9">
    <source>
        <dbReference type="Pfam" id="PF10208"/>
    </source>
</evidence>
<evidence type="ECO:0000256" key="6">
    <source>
        <dbReference type="ARBA" id="ARBA00023157"/>
    </source>
</evidence>
<name>A0A6G1S5R8_9ACAR</name>
<comment type="subcellular location">
    <subcellularLocation>
        <location evidence="1">Secreted</location>
    </subcellularLocation>
</comment>